<keyword evidence="4" id="KW-1185">Reference proteome</keyword>
<dbReference type="InterPro" id="IPR029063">
    <property type="entry name" value="SAM-dependent_MTases_sf"/>
</dbReference>
<dbReference type="Gene3D" id="3.40.50.150">
    <property type="entry name" value="Vaccinia Virus protein VP39"/>
    <property type="match status" value="1"/>
</dbReference>
<dbReference type="EMBL" id="JWHL01000001">
    <property type="protein sequence ID" value="MBR1368084.1"/>
    <property type="molecule type" value="Genomic_DNA"/>
</dbReference>
<dbReference type="Pfam" id="PF03686">
    <property type="entry name" value="UPF0146"/>
    <property type="match status" value="1"/>
</dbReference>
<dbReference type="RefSeq" id="WP_211529680.1">
    <property type="nucleotide sequence ID" value="NZ_JWHL01000001.1"/>
</dbReference>
<sequence length="139" mass="15551">MSGYKHIEQCIGRYIGKKYNKTVEVGSGENFTAAIILKEMGRSVLCIDIKPISGPDEIDVAIDDVEKPNFHLYQEADCIYAIRPGIEMMPDLIRVATVVGADLLVYHLGCEIYADGGEIINCGVILRRYVRSQKEKRVD</sequence>
<dbReference type="Proteomes" id="UP000730161">
    <property type="component" value="Unassembled WGS sequence"/>
</dbReference>
<comment type="similarity">
    <text evidence="1 2">Belongs to the UPF0146 family.</text>
</comment>
<evidence type="ECO:0000313" key="4">
    <source>
        <dbReference type="Proteomes" id="UP000730161"/>
    </source>
</evidence>
<dbReference type="InterPro" id="IPR005353">
    <property type="entry name" value="UPF0146"/>
</dbReference>
<evidence type="ECO:0000313" key="3">
    <source>
        <dbReference type="EMBL" id="MBR1368084.1"/>
    </source>
</evidence>
<dbReference type="HAMAP" id="MF_00341">
    <property type="entry name" value="UPF0146"/>
    <property type="match status" value="1"/>
</dbReference>
<dbReference type="OrthoDB" id="59816at2157"/>
<protein>
    <recommendedName>
        <fullName evidence="2">UPF0146 protein RJ53_00675</fullName>
    </recommendedName>
</protein>
<name>A0A8J7W4G5_9EURY</name>
<organism evidence="3 4">
    <name type="scientific">Methanocalculus chunghsingensis</name>
    <dbReference type="NCBI Taxonomy" id="156457"/>
    <lineage>
        <taxon>Archaea</taxon>
        <taxon>Methanobacteriati</taxon>
        <taxon>Methanobacteriota</taxon>
        <taxon>Stenosarchaea group</taxon>
        <taxon>Methanomicrobia</taxon>
        <taxon>Methanomicrobiales</taxon>
        <taxon>Methanocalculaceae</taxon>
        <taxon>Methanocalculus</taxon>
    </lineage>
</organism>
<proteinExistence type="inferred from homology"/>
<gene>
    <name evidence="3" type="ORF">RJ53_00675</name>
</gene>
<reference evidence="3" key="1">
    <citation type="submission" date="2014-12" db="EMBL/GenBank/DDBJ databases">
        <authorList>
            <person name="Huang H.-H."/>
            <person name="Chen S.-C."/>
            <person name="Lai M.-C."/>
        </authorList>
    </citation>
    <scope>NUCLEOTIDE SEQUENCE</scope>
    <source>
        <strain evidence="3">K1F9705b</strain>
    </source>
</reference>
<accession>A0A8J7W4G5</accession>
<evidence type="ECO:0000256" key="2">
    <source>
        <dbReference type="HAMAP-Rule" id="MF_00341"/>
    </source>
</evidence>
<comment type="caution">
    <text evidence="3">The sequence shown here is derived from an EMBL/GenBank/DDBJ whole genome shotgun (WGS) entry which is preliminary data.</text>
</comment>
<evidence type="ECO:0000256" key="1">
    <source>
        <dbReference type="ARBA" id="ARBA00006969"/>
    </source>
</evidence>
<dbReference type="AlphaFoldDB" id="A0A8J7W4G5"/>